<organism evidence="1 2">
    <name type="scientific">Solanum commersonii</name>
    <name type="common">Commerson's wild potato</name>
    <name type="synonym">Commerson's nightshade</name>
    <dbReference type="NCBI Taxonomy" id="4109"/>
    <lineage>
        <taxon>Eukaryota</taxon>
        <taxon>Viridiplantae</taxon>
        <taxon>Streptophyta</taxon>
        <taxon>Embryophyta</taxon>
        <taxon>Tracheophyta</taxon>
        <taxon>Spermatophyta</taxon>
        <taxon>Magnoliopsida</taxon>
        <taxon>eudicotyledons</taxon>
        <taxon>Gunneridae</taxon>
        <taxon>Pentapetalae</taxon>
        <taxon>asterids</taxon>
        <taxon>lamiids</taxon>
        <taxon>Solanales</taxon>
        <taxon>Solanaceae</taxon>
        <taxon>Solanoideae</taxon>
        <taxon>Solaneae</taxon>
        <taxon>Solanum</taxon>
    </lineage>
</organism>
<proteinExistence type="predicted"/>
<evidence type="ECO:0000313" key="2">
    <source>
        <dbReference type="Proteomes" id="UP000824120"/>
    </source>
</evidence>
<accession>A0A9J5XVN1</accession>
<sequence length="372" mass="40851">MTPDLVEGVTGKDDAYEFPVQAISSGQKGITSAKHINPIEMAREGLRVLINEGNKLASTMSLIGDFEGSNSSAYFSDASFEISELFPIQTASHAKIQSAVDPNCFAKAVATIVVISVENWEEEEALPLLIEHEQAILEVWVPQNMIKSMLSKANKHIKALSCMQKAKYDIGEEAVNRFSLPPEDKATLELAEWVDSAFGRASVEDAVCRAADGTSPVQELDFSSLRAQLGPLPAILLCIDIAATSAKSSSISCKLLSQLKLRAYPVMVTIQLGCMQAQIMLSEIYPGNSPKIGSTYWDQIREVAVISVIKRVLKRLQEQLEQLRIYPYDAKTALANDKEIFSETGDEAYRQLRMDRNPKAVDLGLSPRGIPK</sequence>
<dbReference type="EMBL" id="JACXVP010000008">
    <property type="protein sequence ID" value="KAG5591909.1"/>
    <property type="molecule type" value="Genomic_DNA"/>
</dbReference>
<reference evidence="1 2" key="1">
    <citation type="submission" date="2020-09" db="EMBL/GenBank/DDBJ databases">
        <title>De no assembly of potato wild relative species, Solanum commersonii.</title>
        <authorList>
            <person name="Cho K."/>
        </authorList>
    </citation>
    <scope>NUCLEOTIDE SEQUENCE [LARGE SCALE GENOMIC DNA]</scope>
    <source>
        <strain evidence="1">LZ3.2</strain>
        <tissue evidence="1">Leaf</tissue>
    </source>
</reference>
<gene>
    <name evidence="1" type="ORF">H5410_042423</name>
</gene>
<dbReference type="Proteomes" id="UP000824120">
    <property type="component" value="Chromosome 8"/>
</dbReference>
<evidence type="ECO:0000313" key="1">
    <source>
        <dbReference type="EMBL" id="KAG5591909.1"/>
    </source>
</evidence>
<comment type="caution">
    <text evidence="1">The sequence shown here is derived from an EMBL/GenBank/DDBJ whole genome shotgun (WGS) entry which is preliminary data.</text>
</comment>
<dbReference type="PANTHER" id="PTHR35478">
    <property type="entry name" value="ZINC FINGER FYVE DOMAIN PROTEIN"/>
    <property type="match status" value="1"/>
</dbReference>
<dbReference type="AlphaFoldDB" id="A0A9J5XVN1"/>
<keyword evidence="2" id="KW-1185">Reference proteome</keyword>
<dbReference type="PANTHER" id="PTHR35478:SF1">
    <property type="entry name" value="ZINC FINGER FYVE DOMAIN-CONTAINING PROTEIN 26"/>
    <property type="match status" value="1"/>
</dbReference>
<name>A0A9J5XVN1_SOLCO</name>
<dbReference type="OrthoDB" id="10581830at2759"/>
<protein>
    <submittedName>
        <fullName evidence="1">Uncharacterized protein</fullName>
    </submittedName>
</protein>